<reference evidence="2 3" key="1">
    <citation type="submission" date="2019-05" db="EMBL/GenBank/DDBJ databases">
        <title>Genome sequences of Thalassotalea litorea 1K03283.</title>
        <authorList>
            <person name="Zhang D."/>
        </authorList>
    </citation>
    <scope>NUCLEOTIDE SEQUENCE [LARGE SCALE GENOMIC DNA]</scope>
    <source>
        <strain evidence="2 3">MCCC 1K03283</strain>
    </source>
</reference>
<feature type="compositionally biased region" description="Polar residues" evidence="1">
    <location>
        <begin position="57"/>
        <end position="68"/>
    </location>
</feature>
<evidence type="ECO:0000313" key="2">
    <source>
        <dbReference type="EMBL" id="TLU65332.1"/>
    </source>
</evidence>
<gene>
    <name evidence="2" type="ORF">FE810_08580</name>
</gene>
<accession>A0A5R9IJ60</accession>
<protein>
    <submittedName>
        <fullName evidence="2">Uncharacterized protein</fullName>
    </submittedName>
</protein>
<keyword evidence="3" id="KW-1185">Reference proteome</keyword>
<organism evidence="2 3">
    <name type="scientific">Thalassotalea litorea</name>
    <dbReference type="NCBI Taxonomy" id="2020715"/>
    <lineage>
        <taxon>Bacteria</taxon>
        <taxon>Pseudomonadati</taxon>
        <taxon>Pseudomonadota</taxon>
        <taxon>Gammaproteobacteria</taxon>
        <taxon>Alteromonadales</taxon>
        <taxon>Colwelliaceae</taxon>
        <taxon>Thalassotalea</taxon>
    </lineage>
</organism>
<evidence type="ECO:0000313" key="3">
    <source>
        <dbReference type="Proteomes" id="UP000307790"/>
    </source>
</evidence>
<dbReference type="Proteomes" id="UP000307790">
    <property type="component" value="Unassembled WGS sequence"/>
</dbReference>
<dbReference type="OrthoDB" id="9906520at2"/>
<comment type="caution">
    <text evidence="2">The sequence shown here is derived from an EMBL/GenBank/DDBJ whole genome shotgun (WGS) entry which is preliminary data.</text>
</comment>
<feature type="region of interest" description="Disordered" evidence="1">
    <location>
        <begin position="19"/>
        <end position="76"/>
    </location>
</feature>
<dbReference type="RefSeq" id="WP_138319635.1">
    <property type="nucleotide sequence ID" value="NZ_VCBC01000007.1"/>
</dbReference>
<feature type="compositionally biased region" description="Low complexity" evidence="1">
    <location>
        <begin position="38"/>
        <end position="56"/>
    </location>
</feature>
<proteinExistence type="predicted"/>
<evidence type="ECO:0000256" key="1">
    <source>
        <dbReference type="SAM" id="MobiDB-lite"/>
    </source>
</evidence>
<sequence>MTLASVSKAQVHVCAPTPMIQDNHASHNSHSLEDSHATHSNGSHSNGSHSNENPHSQHSADSSHTPISDSEAMSDHNMPCCDPATIASSVLQNHNPCGDCDMQPCSSSSAVMPLTLLSLSQTTESRVVSQFIHRPPAPIKEWLIPPIK</sequence>
<dbReference type="EMBL" id="VCBC01000007">
    <property type="protein sequence ID" value="TLU65332.1"/>
    <property type="molecule type" value="Genomic_DNA"/>
</dbReference>
<name>A0A5R9IJ60_9GAMM</name>
<dbReference type="AlphaFoldDB" id="A0A5R9IJ60"/>